<dbReference type="OrthoDB" id="3194672at2"/>
<dbReference type="GO" id="GO:0046872">
    <property type="term" value="F:metal ion binding"/>
    <property type="evidence" value="ECO:0007669"/>
    <property type="project" value="UniProtKB-KW"/>
</dbReference>
<keyword evidence="1" id="KW-0479">Metal-binding</keyword>
<keyword evidence="4 6" id="KW-0413">Isomerase</keyword>
<keyword evidence="5" id="KW-0119">Carbohydrate metabolism</keyword>
<proteinExistence type="predicted"/>
<evidence type="ECO:0000313" key="6">
    <source>
        <dbReference type="EMBL" id="PSR55339.1"/>
    </source>
</evidence>
<name>A0A2T2YIM3_9BACT</name>
<evidence type="ECO:0000256" key="4">
    <source>
        <dbReference type="ARBA" id="ARBA00023235"/>
    </source>
</evidence>
<evidence type="ECO:0000256" key="2">
    <source>
        <dbReference type="ARBA" id="ARBA00022935"/>
    </source>
</evidence>
<dbReference type="GO" id="GO:0008733">
    <property type="term" value="F:L-arabinose isomerase activity"/>
    <property type="evidence" value="ECO:0007669"/>
    <property type="project" value="InterPro"/>
</dbReference>
<evidence type="ECO:0000256" key="1">
    <source>
        <dbReference type="ARBA" id="ARBA00022723"/>
    </source>
</evidence>
<gene>
    <name evidence="6" type="ORF">AHMF7605_18415</name>
</gene>
<evidence type="ECO:0000256" key="5">
    <source>
        <dbReference type="ARBA" id="ARBA00023277"/>
    </source>
</evidence>
<dbReference type="Proteomes" id="UP000240357">
    <property type="component" value="Unassembled WGS sequence"/>
</dbReference>
<keyword evidence="2" id="KW-0054">Arabinose catabolism</keyword>
<dbReference type="GO" id="GO:0005829">
    <property type="term" value="C:cytosol"/>
    <property type="evidence" value="ECO:0007669"/>
    <property type="project" value="TreeGrafter"/>
</dbReference>
<comment type="caution">
    <text evidence="6">The sequence shown here is derived from an EMBL/GenBank/DDBJ whole genome shotgun (WGS) entry which is preliminary data.</text>
</comment>
<dbReference type="InterPro" id="IPR004216">
    <property type="entry name" value="Fuc/Ara_isomerase_C"/>
</dbReference>
<dbReference type="SUPFAM" id="SSF53743">
    <property type="entry name" value="FucI/AraA N-terminal and middle domains"/>
    <property type="match status" value="1"/>
</dbReference>
<reference evidence="6 7" key="1">
    <citation type="submission" date="2018-03" db="EMBL/GenBank/DDBJ databases">
        <title>Adhaeribacter sp. HMF7605 Genome sequencing and assembly.</title>
        <authorList>
            <person name="Kang H."/>
            <person name="Kang J."/>
            <person name="Cha I."/>
            <person name="Kim H."/>
            <person name="Joh K."/>
        </authorList>
    </citation>
    <scope>NUCLEOTIDE SEQUENCE [LARGE SCALE GENOMIC DNA]</scope>
    <source>
        <strain evidence="6 7">HMF7605</strain>
    </source>
</reference>
<dbReference type="InterPro" id="IPR009015">
    <property type="entry name" value="Fucose_isomerase_N/cen_sf"/>
</dbReference>
<dbReference type="GO" id="GO:0019569">
    <property type="term" value="P:L-arabinose catabolic process to D-xylulose 5-phosphate"/>
    <property type="evidence" value="ECO:0007669"/>
    <property type="project" value="TreeGrafter"/>
</dbReference>
<protein>
    <submittedName>
        <fullName evidence="6">Arabinose isomerase</fullName>
    </submittedName>
</protein>
<evidence type="ECO:0000256" key="3">
    <source>
        <dbReference type="ARBA" id="ARBA00023211"/>
    </source>
</evidence>
<organism evidence="6 7">
    <name type="scientific">Adhaeribacter arboris</name>
    <dbReference type="NCBI Taxonomy" id="2072846"/>
    <lineage>
        <taxon>Bacteria</taxon>
        <taxon>Pseudomonadati</taxon>
        <taxon>Bacteroidota</taxon>
        <taxon>Cytophagia</taxon>
        <taxon>Cytophagales</taxon>
        <taxon>Hymenobacteraceae</taxon>
        <taxon>Adhaeribacter</taxon>
    </lineage>
</organism>
<accession>A0A2T2YIM3</accession>
<evidence type="ECO:0000313" key="7">
    <source>
        <dbReference type="Proteomes" id="UP000240357"/>
    </source>
</evidence>
<keyword evidence="3" id="KW-0464">Manganese</keyword>
<dbReference type="PANTHER" id="PTHR38464:SF1">
    <property type="entry name" value="L-ARABINOSE ISOMERASE"/>
    <property type="match status" value="1"/>
</dbReference>
<dbReference type="PANTHER" id="PTHR38464">
    <property type="entry name" value="L-ARABINOSE ISOMERASE"/>
    <property type="match status" value="1"/>
</dbReference>
<dbReference type="InterPro" id="IPR003762">
    <property type="entry name" value="Lara_isomerase"/>
</dbReference>
<dbReference type="SUPFAM" id="SSF50443">
    <property type="entry name" value="FucI/AraA C-terminal domain-like"/>
    <property type="match status" value="1"/>
</dbReference>
<keyword evidence="7" id="KW-1185">Reference proteome</keyword>
<dbReference type="AlphaFoldDB" id="A0A2T2YIM3"/>
<sequence length="483" mass="53585">MKERNIKTEAYSSLKIGLFGVGLEAYWEQFEGLKERLEGYVSEVENKLRALHPQVVNLGLIDTPDKAFAAGHTFRQGDVDLIFLYVTTYALSSTILPVVQRAKVPVIILNLSPEAAIDYAAFNQMSNRVKMTGEWLAFCSTCPVPEIANVFSRTGIQFHQITGLLHQDEECWTEVSEWVEAAKVAHIMFHNRLGCMGHYYSGMLDIYTDLTQQYAHFGGHMEMIEVEELATFRKKVTDTEIQTRVELFYEAFAVQPDCSVEELQRAARTSIALDRLVAKYQLGSLAYYYKGTGNFDNEDTISSIILGNSLLTAHGVPVAGEYEIKNAQAMKIMDSFNAGGSFTEYYAMDYNADVVLMGHDGPGHMAIAEGKIKVRPLQVYHGKVGKGLSVEMSVKNGPVTLLSVVEKMDGKLLLLVAEAESVPGPILEIGNTNSRYRFSLGARKFVQTWNSYGPAHHCAVGIGHIASKIKKLGALLNMEVVQV</sequence>
<dbReference type="EMBL" id="PYFT01000001">
    <property type="protein sequence ID" value="PSR55339.1"/>
    <property type="molecule type" value="Genomic_DNA"/>
</dbReference>
<dbReference type="CDD" id="cd00578">
    <property type="entry name" value="L-fuc_L-ara-isomerases"/>
    <property type="match status" value="1"/>
</dbReference>